<feature type="region of interest" description="Disordered" evidence="5">
    <location>
        <begin position="89"/>
        <end position="121"/>
    </location>
</feature>
<protein>
    <submittedName>
        <fullName evidence="8">PRP3-domain-containing protein</fullName>
    </submittedName>
</protein>
<organism evidence="8 9">
    <name type="scientific">Linnemannia elongata AG-77</name>
    <dbReference type="NCBI Taxonomy" id="1314771"/>
    <lineage>
        <taxon>Eukaryota</taxon>
        <taxon>Fungi</taxon>
        <taxon>Fungi incertae sedis</taxon>
        <taxon>Mucoromycota</taxon>
        <taxon>Mortierellomycotina</taxon>
        <taxon>Mortierellomycetes</taxon>
        <taxon>Mortierellales</taxon>
        <taxon>Mortierellaceae</taxon>
        <taxon>Linnemannia</taxon>
    </lineage>
</organism>
<comment type="subcellular location">
    <subcellularLocation>
        <location evidence="1">Nucleus</location>
    </subcellularLocation>
</comment>
<accession>A0A197JD86</accession>
<dbReference type="Pfam" id="PF06544">
    <property type="entry name" value="Prp3_C"/>
    <property type="match status" value="1"/>
</dbReference>
<dbReference type="InterPro" id="IPR010541">
    <property type="entry name" value="Prp3_C"/>
</dbReference>
<name>A0A197JD86_9FUNG</name>
<dbReference type="InterPro" id="IPR013881">
    <property type="entry name" value="Pre-mRNA_splic_Prp3_dom"/>
</dbReference>
<evidence type="ECO:0000259" key="6">
    <source>
        <dbReference type="Pfam" id="PF06544"/>
    </source>
</evidence>
<reference evidence="8 9" key="1">
    <citation type="submission" date="2016-05" db="EMBL/GenBank/DDBJ databases">
        <title>Genome sequencing reveals origins of a unique bacterial endosymbiosis in the earliest lineages of terrestrial Fungi.</title>
        <authorList>
            <consortium name="DOE Joint Genome Institute"/>
            <person name="Uehling J."/>
            <person name="Gryganskyi A."/>
            <person name="Hameed K."/>
            <person name="Tschaplinski T."/>
            <person name="Misztal P."/>
            <person name="Wu S."/>
            <person name="Desiro A."/>
            <person name="Vande Pol N."/>
            <person name="Du Z.-Y."/>
            <person name="Zienkiewicz A."/>
            <person name="Zienkiewicz K."/>
            <person name="Morin E."/>
            <person name="Tisserant E."/>
            <person name="Splivallo R."/>
            <person name="Hainaut M."/>
            <person name="Henrissat B."/>
            <person name="Ohm R."/>
            <person name="Kuo A."/>
            <person name="Yan J."/>
            <person name="Lipzen A."/>
            <person name="Nolan M."/>
            <person name="Labutti K."/>
            <person name="Barry K."/>
            <person name="Goldstein A."/>
            <person name="Labbe J."/>
            <person name="Schadt C."/>
            <person name="Tuskan G."/>
            <person name="Grigoriev I."/>
            <person name="Martin F."/>
            <person name="Vilgalys R."/>
            <person name="Bonito G."/>
        </authorList>
    </citation>
    <scope>NUCLEOTIDE SEQUENCE [LARGE SCALE GENOMIC DNA]</scope>
    <source>
        <strain evidence="8 9">AG-77</strain>
    </source>
</reference>
<evidence type="ECO:0000256" key="1">
    <source>
        <dbReference type="ARBA" id="ARBA00004123"/>
    </source>
</evidence>
<evidence type="ECO:0000256" key="4">
    <source>
        <dbReference type="ARBA" id="ARBA00023242"/>
    </source>
</evidence>
<dbReference type="Pfam" id="PF08572">
    <property type="entry name" value="PRP3"/>
    <property type="match status" value="1"/>
</dbReference>
<keyword evidence="3" id="KW-0508">mRNA splicing</keyword>
<keyword evidence="4" id="KW-0539">Nucleus</keyword>
<gene>
    <name evidence="8" type="ORF">K457DRAFT_312733</name>
</gene>
<evidence type="ECO:0000256" key="5">
    <source>
        <dbReference type="SAM" id="MobiDB-lite"/>
    </source>
</evidence>
<evidence type="ECO:0000259" key="7">
    <source>
        <dbReference type="Pfam" id="PF08572"/>
    </source>
</evidence>
<dbReference type="EMBL" id="KV442163">
    <property type="protein sequence ID" value="OAQ22461.1"/>
    <property type="molecule type" value="Genomic_DNA"/>
</dbReference>
<feature type="domain" description="Small nuclear ribonucleoprotein Prp3 C-terminal" evidence="6">
    <location>
        <begin position="405"/>
        <end position="527"/>
    </location>
</feature>
<feature type="domain" description="Pre-mRNA-splicing factor 3" evidence="7">
    <location>
        <begin position="174"/>
        <end position="381"/>
    </location>
</feature>
<feature type="region of interest" description="Disordered" evidence="5">
    <location>
        <begin position="35"/>
        <end position="59"/>
    </location>
</feature>
<dbReference type="STRING" id="1314771.A0A197JD86"/>
<dbReference type="CDD" id="cd24162">
    <property type="entry name" value="Prp3_C"/>
    <property type="match status" value="1"/>
</dbReference>
<dbReference type="OrthoDB" id="10264544at2759"/>
<dbReference type="GO" id="GO:0000398">
    <property type="term" value="P:mRNA splicing, via spliceosome"/>
    <property type="evidence" value="ECO:0007669"/>
    <property type="project" value="InterPro"/>
</dbReference>
<evidence type="ECO:0000313" key="8">
    <source>
        <dbReference type="EMBL" id="OAQ22461.1"/>
    </source>
</evidence>
<evidence type="ECO:0000256" key="2">
    <source>
        <dbReference type="ARBA" id="ARBA00022664"/>
    </source>
</evidence>
<evidence type="ECO:0000256" key="3">
    <source>
        <dbReference type="ARBA" id="ARBA00023187"/>
    </source>
</evidence>
<dbReference type="Proteomes" id="UP000078512">
    <property type="component" value="Unassembled WGS sequence"/>
</dbReference>
<keyword evidence="9" id="KW-1185">Reference proteome</keyword>
<sequence>MSMSQEQINAMIAAAKAKAEEAKARALANAAILQQRAQQQQQQQAAQPPPTAASVSGGAGAAAGGLSQLELIRQRKEALQAKLSRVIPAASAGPTAASSSGSRPAGAGVGMGGTAAASGQRTTTVKGGLGMDMAPMISRDAEGNLIINSVTAGKSVKTPSFATAKVNQKPEPKKELKIRRSRPLKFAQQGKYINIANQIRSDQRAEQMRREIEEAAKANVEEDDQQIKDGFTKREVLKGVEWWDAGFLPNKTYDDIKDGNARIETEDDPLITHYIQHPVPIEPPNEAAHAASAKPRPLMLTTKERKRLRRQRRAELLKEKQDKIRLGLLPADAPKVKLANMMRVLGQEAVLNPTEIEMKVRQQVADRLQGHLDHNAAAKLTHEQRKAKESKKKEEDVAKGIYVSLYKINDLSHPQKKFKVDKNATQLGLTGIVLMYPTFSIVLVEGGHKAINQYKKLMLRRIDWSDNTRLDGTEVSETAIDNKCLLVWEGQLRERQFKTFRFLKATNDAQLKQVLTRHSVQHYWDQALGFKEEDMLGAEVTL</sequence>
<dbReference type="AlphaFoldDB" id="A0A197JD86"/>
<feature type="compositionally biased region" description="Low complexity" evidence="5">
    <location>
        <begin position="35"/>
        <end position="56"/>
    </location>
</feature>
<dbReference type="InterPro" id="IPR027104">
    <property type="entry name" value="Prp3"/>
</dbReference>
<keyword evidence="2" id="KW-0507">mRNA processing</keyword>
<dbReference type="GO" id="GO:0046540">
    <property type="term" value="C:U4/U6 x U5 tri-snRNP complex"/>
    <property type="evidence" value="ECO:0007669"/>
    <property type="project" value="InterPro"/>
</dbReference>
<feature type="compositionally biased region" description="Low complexity" evidence="5">
    <location>
        <begin position="89"/>
        <end position="106"/>
    </location>
</feature>
<dbReference type="PANTHER" id="PTHR14212:SF0">
    <property type="entry name" value="U4_U6 SMALL NUCLEAR RIBONUCLEOPROTEIN PRP3"/>
    <property type="match status" value="1"/>
</dbReference>
<evidence type="ECO:0000313" key="9">
    <source>
        <dbReference type="Proteomes" id="UP000078512"/>
    </source>
</evidence>
<dbReference type="PANTHER" id="PTHR14212">
    <property type="entry name" value="U4/U6-ASSOCIATED RNA SPLICING FACTOR-RELATED"/>
    <property type="match status" value="1"/>
</dbReference>
<proteinExistence type="predicted"/>